<keyword evidence="3" id="KW-0314">Glutamate biosynthesis</keyword>
<evidence type="ECO:0000256" key="2">
    <source>
        <dbReference type="ARBA" id="ARBA00023002"/>
    </source>
</evidence>
<gene>
    <name evidence="6" type="ORF">K8V81_10620</name>
</gene>
<name>A0A921MXV2_9MICO</name>
<dbReference type="Pfam" id="PF07992">
    <property type="entry name" value="Pyr_redox_2"/>
    <property type="match status" value="2"/>
</dbReference>
<evidence type="ECO:0000313" key="7">
    <source>
        <dbReference type="Proteomes" id="UP000742460"/>
    </source>
</evidence>
<dbReference type="GO" id="GO:0016639">
    <property type="term" value="F:oxidoreductase activity, acting on the CH-NH2 group of donors, NAD or NADP as acceptor"/>
    <property type="evidence" value="ECO:0007669"/>
    <property type="project" value="InterPro"/>
</dbReference>
<dbReference type="InterPro" id="IPR036188">
    <property type="entry name" value="FAD/NAD-bd_sf"/>
</dbReference>
<dbReference type="Proteomes" id="UP000742460">
    <property type="component" value="Unassembled WGS sequence"/>
</dbReference>
<dbReference type="NCBIfam" id="TIGR01317">
    <property type="entry name" value="GOGAT_sm_gam"/>
    <property type="match status" value="1"/>
</dbReference>
<dbReference type="InterPro" id="IPR051394">
    <property type="entry name" value="Glutamate_Synthase"/>
</dbReference>
<feature type="domain" description="4Fe-4S ferredoxin-type" evidence="5">
    <location>
        <begin position="41"/>
        <end position="72"/>
    </location>
</feature>
<sequence length="492" mass="53260">MADPRGFLRHRDRELPARRPVPLRLMDWREVYEAREKGELGVVSRQAGRCMDCGIPFCHQGCPLGNLIPEWNELVYREDWREASERLHATNNFPEFTGRACPAPCESSCVLGINQPPVTIKNIEVSIIDRAYEEGWVRPVEPARHTGRSVAVVGSGPAGLAAAQQLTRAGHSVVVLEKDDRPGGLLRYGIPEFKLEKRHLERRLAQMRAEGTRFRTGIEVGGSGPDALDVEQLRSRFDAVVLATGAGIPRELEVPGREAVGIHPAMDYLTQANRHVEGDWISDPITAEGKDVVIIGGGDTGADCLGTALRQGARSVRTLAIGTRPPEERDDSQPWPTHPVLFEVSSAHEEGGERSYLASTTGFEVDDSGAVSGLRIARTSYQDGRRIPTPGTESVLPATLVLIAMGFVGAGGRALHEALGVEHTARGTVVHDAAWRTSIDGVFTAGDCARGQSLIVWAIAEGRACAAAVDEHLMGRTSLPYSVRPGENPVTV</sequence>
<dbReference type="SUPFAM" id="SSF51971">
    <property type="entry name" value="Nucleotide-binding domain"/>
    <property type="match status" value="2"/>
</dbReference>
<dbReference type="InterPro" id="IPR023753">
    <property type="entry name" value="FAD/NAD-binding_dom"/>
</dbReference>
<dbReference type="InterPro" id="IPR017896">
    <property type="entry name" value="4Fe4S_Fe-S-bd"/>
</dbReference>
<dbReference type="InterPro" id="IPR006005">
    <property type="entry name" value="Glut_synth_ssu1"/>
</dbReference>
<dbReference type="PANTHER" id="PTHR43100:SF1">
    <property type="entry name" value="GLUTAMATE SYNTHASE [NADPH] SMALL CHAIN"/>
    <property type="match status" value="1"/>
</dbReference>
<dbReference type="SUPFAM" id="SSF46548">
    <property type="entry name" value="alpha-helical ferredoxin"/>
    <property type="match status" value="1"/>
</dbReference>
<evidence type="ECO:0000256" key="4">
    <source>
        <dbReference type="ARBA" id="ARBA00029440"/>
    </source>
</evidence>
<accession>A0A921MXV2</accession>
<protein>
    <submittedName>
        <fullName evidence="6">Glutamate synthase subunit beta</fullName>
    </submittedName>
</protein>
<dbReference type="AlphaFoldDB" id="A0A921MXV2"/>
<dbReference type="InterPro" id="IPR028261">
    <property type="entry name" value="DPD_II"/>
</dbReference>
<dbReference type="Pfam" id="PF14691">
    <property type="entry name" value="Fer4_20"/>
    <property type="match status" value="1"/>
</dbReference>
<keyword evidence="2" id="KW-0560">Oxidoreductase</keyword>
<comment type="pathway">
    <text evidence="4">Amino-acid biosynthesis.</text>
</comment>
<dbReference type="Gene3D" id="3.50.50.60">
    <property type="entry name" value="FAD/NAD(P)-binding domain"/>
    <property type="match status" value="1"/>
</dbReference>
<dbReference type="GO" id="GO:0006537">
    <property type="term" value="P:glutamate biosynthetic process"/>
    <property type="evidence" value="ECO:0007669"/>
    <property type="project" value="UniProtKB-KW"/>
</dbReference>
<reference evidence="6" key="1">
    <citation type="journal article" date="2021" name="PeerJ">
        <title>Extensive microbial diversity within the chicken gut microbiome revealed by metagenomics and culture.</title>
        <authorList>
            <person name="Gilroy R."/>
            <person name="Ravi A."/>
            <person name="Getino M."/>
            <person name="Pursley I."/>
            <person name="Horton D.L."/>
            <person name="Alikhan N.F."/>
            <person name="Baker D."/>
            <person name="Gharbi K."/>
            <person name="Hall N."/>
            <person name="Watson M."/>
            <person name="Adriaenssens E.M."/>
            <person name="Foster-Nyarko E."/>
            <person name="Jarju S."/>
            <person name="Secka A."/>
            <person name="Antonio M."/>
            <person name="Oren A."/>
            <person name="Chaudhuri R.R."/>
            <person name="La Ragione R."/>
            <person name="Hildebrand F."/>
            <person name="Pallen M.J."/>
        </authorList>
    </citation>
    <scope>NUCLEOTIDE SEQUENCE</scope>
    <source>
        <strain evidence="6">ChiGjej5B5-22894</strain>
    </source>
</reference>
<dbReference type="InterPro" id="IPR009051">
    <property type="entry name" value="Helical_ferredxn"/>
</dbReference>
<evidence type="ECO:0000256" key="1">
    <source>
        <dbReference type="ARBA" id="ARBA00022605"/>
    </source>
</evidence>
<dbReference type="PROSITE" id="PS51379">
    <property type="entry name" value="4FE4S_FER_2"/>
    <property type="match status" value="1"/>
</dbReference>
<dbReference type="PRINTS" id="PR00419">
    <property type="entry name" value="ADXRDTASE"/>
</dbReference>
<dbReference type="EMBL" id="DYUE01000243">
    <property type="protein sequence ID" value="HJG92162.1"/>
    <property type="molecule type" value="Genomic_DNA"/>
</dbReference>
<dbReference type="PANTHER" id="PTHR43100">
    <property type="entry name" value="GLUTAMATE SYNTHASE [NADPH] SMALL CHAIN"/>
    <property type="match status" value="1"/>
</dbReference>
<keyword evidence="1" id="KW-0028">Amino-acid biosynthesis</keyword>
<organism evidence="6 7">
    <name type="scientific">Brachybacterium massiliense</name>
    <dbReference type="NCBI Taxonomy" id="1755098"/>
    <lineage>
        <taxon>Bacteria</taxon>
        <taxon>Bacillati</taxon>
        <taxon>Actinomycetota</taxon>
        <taxon>Actinomycetes</taxon>
        <taxon>Micrococcales</taxon>
        <taxon>Dermabacteraceae</taxon>
        <taxon>Brachybacterium</taxon>
    </lineage>
</organism>
<evidence type="ECO:0000256" key="3">
    <source>
        <dbReference type="ARBA" id="ARBA00023164"/>
    </source>
</evidence>
<evidence type="ECO:0000259" key="5">
    <source>
        <dbReference type="PROSITE" id="PS51379"/>
    </source>
</evidence>
<dbReference type="GO" id="GO:0051536">
    <property type="term" value="F:iron-sulfur cluster binding"/>
    <property type="evidence" value="ECO:0007669"/>
    <property type="project" value="InterPro"/>
</dbReference>
<dbReference type="Gene3D" id="1.10.1060.10">
    <property type="entry name" value="Alpha-helical ferredoxin"/>
    <property type="match status" value="1"/>
</dbReference>
<dbReference type="Gene3D" id="3.40.50.720">
    <property type="entry name" value="NAD(P)-binding Rossmann-like Domain"/>
    <property type="match status" value="1"/>
</dbReference>
<proteinExistence type="predicted"/>
<evidence type="ECO:0000313" key="6">
    <source>
        <dbReference type="EMBL" id="HJG92162.1"/>
    </source>
</evidence>
<comment type="caution">
    <text evidence="6">The sequence shown here is derived from an EMBL/GenBank/DDBJ whole genome shotgun (WGS) entry which is preliminary data.</text>
</comment>
<reference evidence="6" key="2">
    <citation type="submission" date="2021-09" db="EMBL/GenBank/DDBJ databases">
        <authorList>
            <person name="Gilroy R."/>
        </authorList>
    </citation>
    <scope>NUCLEOTIDE SEQUENCE</scope>
    <source>
        <strain evidence="6">ChiGjej5B5-22894</strain>
    </source>
</reference>